<dbReference type="GO" id="GO:0055013">
    <property type="term" value="P:cardiac muscle cell development"/>
    <property type="evidence" value="ECO:0007669"/>
    <property type="project" value="UniProtKB-ARBA"/>
</dbReference>
<dbReference type="InterPro" id="IPR050964">
    <property type="entry name" value="Striated_Muscle_Regulatory"/>
</dbReference>
<dbReference type="InterPro" id="IPR036116">
    <property type="entry name" value="FN3_sf"/>
</dbReference>
<evidence type="ECO:0000256" key="2">
    <source>
        <dbReference type="ARBA" id="ARBA00023319"/>
    </source>
</evidence>
<dbReference type="GO" id="GO:0003007">
    <property type="term" value="P:heart morphogenesis"/>
    <property type="evidence" value="ECO:0007669"/>
    <property type="project" value="UniProtKB-ARBA"/>
</dbReference>
<feature type="domain" description="Ig-like" evidence="4">
    <location>
        <begin position="317"/>
        <end position="352"/>
    </location>
</feature>
<keyword evidence="2" id="KW-0393">Immunoglobulin domain</keyword>
<dbReference type="Pfam" id="PF07679">
    <property type="entry name" value="I-set"/>
    <property type="match status" value="5"/>
</dbReference>
<dbReference type="SMART" id="SM00408">
    <property type="entry name" value="IGc2"/>
    <property type="match status" value="3"/>
</dbReference>
<dbReference type="GO" id="GO:0045214">
    <property type="term" value="P:sarcomere organization"/>
    <property type="evidence" value="ECO:0007669"/>
    <property type="project" value="TreeGrafter"/>
</dbReference>
<protein>
    <recommendedName>
        <fullName evidence="8">Immunoglobulin superfamily member 22</fullName>
    </recommendedName>
</protein>
<feature type="domain" description="Ig-like" evidence="4">
    <location>
        <begin position="235"/>
        <end position="312"/>
    </location>
</feature>
<dbReference type="SMART" id="SM00060">
    <property type="entry name" value="FN3"/>
    <property type="match status" value="1"/>
</dbReference>
<keyword evidence="7" id="KW-1185">Reference proteome</keyword>
<evidence type="ECO:0000313" key="7">
    <source>
        <dbReference type="Proteomes" id="UP000472264"/>
    </source>
</evidence>
<dbReference type="SUPFAM" id="SSF49265">
    <property type="entry name" value="Fibronectin type III"/>
    <property type="match status" value="1"/>
</dbReference>
<dbReference type="SUPFAM" id="SSF48726">
    <property type="entry name" value="Immunoglobulin"/>
    <property type="match status" value="5"/>
</dbReference>
<dbReference type="FunFam" id="2.60.40.10:FF:000135">
    <property type="entry name" value="Titin a"/>
    <property type="match status" value="1"/>
</dbReference>
<dbReference type="CDD" id="cd00063">
    <property type="entry name" value="FN3"/>
    <property type="match status" value="1"/>
</dbReference>
<dbReference type="InterPro" id="IPR003599">
    <property type="entry name" value="Ig_sub"/>
</dbReference>
<dbReference type="FunFam" id="2.60.40.10:FF:000022">
    <property type="entry name" value="Cardiac titin"/>
    <property type="match status" value="2"/>
</dbReference>
<feature type="domain" description="Ig-like" evidence="4">
    <location>
        <begin position="142"/>
        <end position="234"/>
    </location>
</feature>
<evidence type="ECO:0008006" key="8">
    <source>
        <dbReference type="Google" id="ProtNLM"/>
    </source>
</evidence>
<accession>A0A665T349</accession>
<dbReference type="CDD" id="cd00096">
    <property type="entry name" value="Ig"/>
    <property type="match status" value="2"/>
</dbReference>
<dbReference type="AlphaFoldDB" id="A0A665T349"/>
<dbReference type="SMART" id="SM00409">
    <property type="entry name" value="IG"/>
    <property type="match status" value="4"/>
</dbReference>
<dbReference type="PANTHER" id="PTHR13817">
    <property type="entry name" value="TITIN"/>
    <property type="match status" value="1"/>
</dbReference>
<dbReference type="Proteomes" id="UP000472264">
    <property type="component" value="Chromosome 21"/>
</dbReference>
<reference evidence="6" key="3">
    <citation type="submission" date="2025-09" db="UniProtKB">
        <authorList>
            <consortium name="Ensembl"/>
        </authorList>
    </citation>
    <scope>IDENTIFICATION</scope>
</reference>
<keyword evidence="1" id="KW-0677">Repeat</keyword>
<dbReference type="Gene3D" id="2.60.40.10">
    <property type="entry name" value="Immunoglobulins"/>
    <property type="match status" value="6"/>
</dbReference>
<feature type="chain" id="PRO_5025636732" description="Immunoglobulin superfamily member 22" evidence="3">
    <location>
        <begin position="20"/>
        <end position="668"/>
    </location>
</feature>
<name>A0A665T349_ECHNA</name>
<proteinExistence type="predicted"/>
<dbReference type="Ensembl" id="ENSENLT00000004756.1">
    <property type="protein sequence ID" value="ENSENLP00000004510.1"/>
    <property type="gene ID" value="ENSENLG00000002234.1"/>
</dbReference>
<dbReference type="InterPro" id="IPR003598">
    <property type="entry name" value="Ig_sub2"/>
</dbReference>
<dbReference type="InterPro" id="IPR036179">
    <property type="entry name" value="Ig-like_dom_sf"/>
</dbReference>
<sequence length="668" mass="74149">MLLVLLLTWAPLDPPLNHTAFHLHNHQRHTTQQGLNHHVQVSDLLSAFCFTDKTLEEIKRGVLIALSISLEATGADTKQQQKHDCQIQDKRNSSVYTLIQEQDEHSLVIHTVQREFEGEYSCTVSNRFGQSTCTSYLHQYPPAFVTKPDPQIVYVGKKALIQCVIIGSAPVSVVWLKGNQALSQVPTHFQISCEKNKHTLEIPRLEAADEGLYVCKVSNKVGTAEILDKAASISVTTGDSAMLVCTISGTPELKVKWFKDGKEMISGRKYKMTVKENMATLKILAAEKGDTSEYKMEVSNKVGKDQCTCSVTRRVQPTLKKVDGRIGSDVSLECRISGSQPMAISWFKDNTEIQSDDKYKLDFKEGTASVLITGLDQKAPEFTMKLEPSQLLKTGQTMMLSEGVSVVKVGLSKLFECTVAGSPQISVHWFRDGAEIHQSDKHKMLFSNSVATLEICKVSVQDSGKYFCEVRNDAGTESCHVELEVKGWFSFSYPPSSPGSPEVKDKTKNSITLSWTPPDRDGGSPLKGYIIEIHEEGSPDWRRVNPADKLHPSTEITVPDLKEGKKCKFRIYAVNAAGNSEPARTAGKPVRIPATITGRPVPKVTWTFDGTAETEKKNDIHTLPIDSEVRIRLLKIANGLVSIIKWKFQILSNDFRFVNTSTGIVTTH</sequence>
<dbReference type="FunFam" id="2.60.40.10:FF:000107">
    <property type="entry name" value="Myosin, light chain kinase a"/>
    <property type="match status" value="1"/>
</dbReference>
<reference evidence="6" key="1">
    <citation type="submission" date="2021-04" db="EMBL/GenBank/DDBJ databases">
        <authorList>
            <consortium name="Wellcome Sanger Institute Data Sharing"/>
        </authorList>
    </citation>
    <scope>NUCLEOTIDE SEQUENCE [LARGE SCALE GENOMIC DNA]</scope>
</reference>
<dbReference type="InterPro" id="IPR013783">
    <property type="entry name" value="Ig-like_fold"/>
</dbReference>
<dbReference type="GO" id="GO:0031430">
    <property type="term" value="C:M band"/>
    <property type="evidence" value="ECO:0007669"/>
    <property type="project" value="TreeGrafter"/>
</dbReference>
<dbReference type="InterPro" id="IPR013098">
    <property type="entry name" value="Ig_I-set"/>
</dbReference>
<dbReference type="PROSITE" id="PS50853">
    <property type="entry name" value="FN3"/>
    <property type="match status" value="1"/>
</dbReference>
<evidence type="ECO:0000259" key="4">
    <source>
        <dbReference type="PROSITE" id="PS50835"/>
    </source>
</evidence>
<evidence type="ECO:0000313" key="6">
    <source>
        <dbReference type="Ensembl" id="ENSENLP00000004510.1"/>
    </source>
</evidence>
<evidence type="ECO:0000256" key="1">
    <source>
        <dbReference type="ARBA" id="ARBA00022737"/>
    </source>
</evidence>
<feature type="domain" description="Fibronectin type-III" evidence="5">
    <location>
        <begin position="497"/>
        <end position="595"/>
    </location>
</feature>
<dbReference type="InterPro" id="IPR003961">
    <property type="entry name" value="FN3_dom"/>
</dbReference>
<dbReference type="Pfam" id="PF00041">
    <property type="entry name" value="fn3"/>
    <property type="match status" value="1"/>
</dbReference>
<evidence type="ECO:0000256" key="3">
    <source>
        <dbReference type="SAM" id="SignalP"/>
    </source>
</evidence>
<feature type="signal peptide" evidence="3">
    <location>
        <begin position="1"/>
        <end position="19"/>
    </location>
</feature>
<dbReference type="OMA" id="VHCARIT"/>
<feature type="domain" description="Ig-like" evidence="4">
    <location>
        <begin position="380"/>
        <end position="484"/>
    </location>
</feature>
<keyword evidence="3" id="KW-0732">Signal</keyword>
<evidence type="ECO:0000259" key="5">
    <source>
        <dbReference type="PROSITE" id="PS50853"/>
    </source>
</evidence>
<dbReference type="InParanoid" id="A0A665T349"/>
<dbReference type="PROSITE" id="PS50835">
    <property type="entry name" value="IG_LIKE"/>
    <property type="match status" value="4"/>
</dbReference>
<organism evidence="6 7">
    <name type="scientific">Echeneis naucrates</name>
    <name type="common">Live sharksucker</name>
    <dbReference type="NCBI Taxonomy" id="173247"/>
    <lineage>
        <taxon>Eukaryota</taxon>
        <taxon>Metazoa</taxon>
        <taxon>Chordata</taxon>
        <taxon>Craniata</taxon>
        <taxon>Vertebrata</taxon>
        <taxon>Euteleostomi</taxon>
        <taxon>Actinopterygii</taxon>
        <taxon>Neopterygii</taxon>
        <taxon>Teleostei</taxon>
        <taxon>Neoteleostei</taxon>
        <taxon>Acanthomorphata</taxon>
        <taxon>Carangaria</taxon>
        <taxon>Carangiformes</taxon>
        <taxon>Echeneidae</taxon>
        <taxon>Echeneis</taxon>
    </lineage>
</organism>
<reference evidence="6" key="2">
    <citation type="submission" date="2025-08" db="UniProtKB">
        <authorList>
            <consortium name="Ensembl"/>
        </authorList>
    </citation>
    <scope>IDENTIFICATION</scope>
</reference>
<dbReference type="InterPro" id="IPR007110">
    <property type="entry name" value="Ig-like_dom"/>
</dbReference>
<dbReference type="PANTHER" id="PTHR13817:SF151">
    <property type="entry name" value="TITIN"/>
    <property type="match status" value="1"/>
</dbReference>